<feature type="region of interest" description="Disordered" evidence="1">
    <location>
        <begin position="25"/>
        <end position="44"/>
    </location>
</feature>
<reference evidence="2 3" key="1">
    <citation type="submission" date="2020-07" db="EMBL/GenBank/DDBJ databases">
        <title>Halosimplex litoreum sp. nov. and Halosimplex rubrum sp. nov., isolated from different salt environments.</title>
        <authorList>
            <person name="Cui H."/>
        </authorList>
    </citation>
    <scope>NUCLEOTIDE SEQUENCE [LARGE SCALE GENOMIC DNA]</scope>
    <source>
        <strain evidence="2 3">R2</strain>
    </source>
</reference>
<proteinExistence type="predicted"/>
<evidence type="ECO:0000256" key="1">
    <source>
        <dbReference type="SAM" id="MobiDB-lite"/>
    </source>
</evidence>
<sequence>MEREPSRRRFIRGCCLAGAGALAAGGSVGGATASPRQAEPPTRWNRTYDRGTAAEANGLAPVSDGGFVVVGTTESTDGDTASEIWLYKVNGAGRLEW</sequence>
<keyword evidence="3" id="KW-1185">Reference proteome</keyword>
<dbReference type="AlphaFoldDB" id="A0A7D5TVQ2"/>
<accession>A0A7D5TVQ2</accession>
<evidence type="ECO:0000313" key="2">
    <source>
        <dbReference type="EMBL" id="QLH84192.1"/>
    </source>
</evidence>
<evidence type="ECO:0000313" key="3">
    <source>
        <dbReference type="Proteomes" id="UP000509346"/>
    </source>
</evidence>
<dbReference type="InterPro" id="IPR006311">
    <property type="entry name" value="TAT_signal"/>
</dbReference>
<dbReference type="PROSITE" id="PS51318">
    <property type="entry name" value="TAT"/>
    <property type="match status" value="1"/>
</dbReference>
<evidence type="ECO:0008006" key="4">
    <source>
        <dbReference type="Google" id="ProtNLM"/>
    </source>
</evidence>
<organism evidence="2 3">
    <name type="scientific">Halosimplex pelagicum</name>
    <dbReference type="NCBI Taxonomy" id="869886"/>
    <lineage>
        <taxon>Archaea</taxon>
        <taxon>Methanobacteriati</taxon>
        <taxon>Methanobacteriota</taxon>
        <taxon>Stenosarchaea group</taxon>
        <taxon>Halobacteria</taxon>
        <taxon>Halobacteriales</taxon>
        <taxon>Haloarculaceae</taxon>
        <taxon>Halosimplex</taxon>
    </lineage>
</organism>
<dbReference type="GeneID" id="56085376"/>
<name>A0A7D5TVQ2_9EURY</name>
<dbReference type="RefSeq" id="WP_179919287.1">
    <property type="nucleotide sequence ID" value="NZ_CP058909.1"/>
</dbReference>
<feature type="compositionally biased region" description="Low complexity" evidence="1">
    <location>
        <begin position="25"/>
        <end position="34"/>
    </location>
</feature>
<gene>
    <name evidence="2" type="ORF">HZS54_22265</name>
</gene>
<dbReference type="EMBL" id="CP058909">
    <property type="protein sequence ID" value="QLH84192.1"/>
    <property type="molecule type" value="Genomic_DNA"/>
</dbReference>
<protein>
    <recommendedName>
        <fullName evidence="4">Twin-arginine translocation signal domain-containing protein</fullName>
    </recommendedName>
</protein>
<dbReference type="Proteomes" id="UP000509346">
    <property type="component" value="Chromosome"/>
</dbReference>
<dbReference type="KEGG" id="hpel:HZS54_22265"/>